<name>A0A560W5Z1_9MICO</name>
<sequence length="494" mass="54143">MAKPAKGMSTTLNRARVAPSRKGGVVEAMKSRAAAVGESRMIPLGDIQPNPDNPAERSRPGEGLVASIRAVGVIQDLVLVPLELWRANHPEHEDVVTDAPYVVLAGHRRLAAAAAADRDEVPARVREDFDPTTLDSLVVHENIHREALTPIEEAIAYRRIMERQSLSQRALAKHTGVSQSQISKKLKLLELPPGLQEVVGAGLLGIEESATVLDEDPDVIQLVNEAAAAAEEEFDLTEAITHARYDARVEVARTTAVEQAEQRGAPFVAFDELDAHLKCGTGSAWNHRLNDDKAIAQAQDAGTLVVSHSHVAPLGGGGKVEFYTTEKPKKAPASSRQQEQAANDTQRRKANKARRAALLDMVAKSPKADVIRRGLLAWAINGASWGSETLRVAQPLLEHAELIPTGLNYWDIRVHLRTLDERAQLHAAWVLLIAKRDEEVGLPQDHRKWGQVHLEHYAWLAEQGYDPSPWEQGKLAEARETVNAQQQEEDTADD</sequence>
<dbReference type="PROSITE" id="PS50943">
    <property type="entry name" value="HTH_CROC1"/>
    <property type="match status" value="1"/>
</dbReference>
<dbReference type="PANTHER" id="PTHR33375">
    <property type="entry name" value="CHROMOSOME-PARTITIONING PROTEIN PARB-RELATED"/>
    <property type="match status" value="1"/>
</dbReference>
<proteinExistence type="inferred from homology"/>
<dbReference type="CDD" id="cd00093">
    <property type="entry name" value="HTH_XRE"/>
    <property type="match status" value="1"/>
</dbReference>
<dbReference type="InterPro" id="IPR050336">
    <property type="entry name" value="Chromosome_partition/occlusion"/>
</dbReference>
<dbReference type="GO" id="GO:0005694">
    <property type="term" value="C:chromosome"/>
    <property type="evidence" value="ECO:0007669"/>
    <property type="project" value="TreeGrafter"/>
</dbReference>
<dbReference type="EMBL" id="VIUW01000006">
    <property type="protein sequence ID" value="TWD13044.1"/>
    <property type="molecule type" value="Genomic_DNA"/>
</dbReference>
<dbReference type="RefSeq" id="WP_144858240.1">
    <property type="nucleotide sequence ID" value="NZ_BAAAYT010000012.1"/>
</dbReference>
<dbReference type="GO" id="GO:0003677">
    <property type="term" value="F:DNA binding"/>
    <property type="evidence" value="ECO:0007669"/>
    <property type="project" value="InterPro"/>
</dbReference>
<dbReference type="InterPro" id="IPR041468">
    <property type="entry name" value="HTH_ParB/Spo0J"/>
</dbReference>
<dbReference type="InterPro" id="IPR003115">
    <property type="entry name" value="ParB_N"/>
</dbReference>
<gene>
    <name evidence="5" type="ORF">FB557_2811</name>
</gene>
<organism evidence="5 6">
    <name type="scientific">Marihabitans asiaticum</name>
    <dbReference type="NCBI Taxonomy" id="415218"/>
    <lineage>
        <taxon>Bacteria</taxon>
        <taxon>Bacillati</taxon>
        <taxon>Actinomycetota</taxon>
        <taxon>Actinomycetes</taxon>
        <taxon>Micrococcales</taxon>
        <taxon>Intrasporangiaceae</taxon>
        <taxon>Marihabitans</taxon>
    </lineage>
</organism>
<dbReference type="GO" id="GO:0007059">
    <property type="term" value="P:chromosome segregation"/>
    <property type="evidence" value="ECO:0007669"/>
    <property type="project" value="UniProtKB-KW"/>
</dbReference>
<dbReference type="InterPro" id="IPR036086">
    <property type="entry name" value="ParB/Sulfiredoxin_sf"/>
</dbReference>
<evidence type="ECO:0000313" key="5">
    <source>
        <dbReference type="EMBL" id="TWD13044.1"/>
    </source>
</evidence>
<dbReference type="Gene3D" id="1.10.10.2830">
    <property type="match status" value="1"/>
</dbReference>
<dbReference type="Proteomes" id="UP000315628">
    <property type="component" value="Unassembled WGS sequence"/>
</dbReference>
<dbReference type="InterPro" id="IPR004437">
    <property type="entry name" value="ParB/RepB/Spo0J"/>
</dbReference>
<feature type="compositionally biased region" description="Polar residues" evidence="3">
    <location>
        <begin position="334"/>
        <end position="344"/>
    </location>
</feature>
<dbReference type="OrthoDB" id="3176965at2"/>
<comment type="similarity">
    <text evidence="1">Belongs to the ParB family.</text>
</comment>
<accession>A0A560W5Z1</accession>
<feature type="region of interest" description="Disordered" evidence="3">
    <location>
        <begin position="317"/>
        <end position="350"/>
    </location>
</feature>
<dbReference type="SMART" id="SM00470">
    <property type="entry name" value="ParB"/>
    <property type="match status" value="1"/>
</dbReference>
<dbReference type="NCBIfam" id="TIGR00180">
    <property type="entry name" value="parB_part"/>
    <property type="match status" value="1"/>
</dbReference>
<protein>
    <submittedName>
        <fullName evidence="5">ParB family chromosome partitioning protein</fullName>
    </submittedName>
</protein>
<dbReference type="SUPFAM" id="SSF110849">
    <property type="entry name" value="ParB/Sulfiredoxin"/>
    <property type="match status" value="1"/>
</dbReference>
<reference evidence="5 6" key="1">
    <citation type="submission" date="2019-06" db="EMBL/GenBank/DDBJ databases">
        <title>Sequencing the genomes of 1000 actinobacteria strains.</title>
        <authorList>
            <person name="Klenk H.-P."/>
        </authorList>
    </citation>
    <scope>NUCLEOTIDE SEQUENCE [LARGE SCALE GENOMIC DNA]</scope>
    <source>
        <strain evidence="5 6">DSM 18935</strain>
    </source>
</reference>
<dbReference type="Gene3D" id="3.90.1530.30">
    <property type="match status" value="1"/>
</dbReference>
<dbReference type="Pfam" id="PF02195">
    <property type="entry name" value="ParB_N"/>
    <property type="match status" value="1"/>
</dbReference>
<dbReference type="SUPFAM" id="SSF109709">
    <property type="entry name" value="KorB DNA-binding domain-like"/>
    <property type="match status" value="1"/>
</dbReference>
<dbReference type="Pfam" id="PF17762">
    <property type="entry name" value="HTH_ParB"/>
    <property type="match status" value="1"/>
</dbReference>
<dbReference type="InterPro" id="IPR001387">
    <property type="entry name" value="Cro/C1-type_HTH"/>
</dbReference>
<dbReference type="PANTHER" id="PTHR33375:SF1">
    <property type="entry name" value="CHROMOSOME-PARTITIONING PROTEIN PARB-RELATED"/>
    <property type="match status" value="1"/>
</dbReference>
<keyword evidence="2" id="KW-0159">Chromosome partition</keyword>
<keyword evidence="6" id="KW-1185">Reference proteome</keyword>
<evidence type="ECO:0000313" key="6">
    <source>
        <dbReference type="Proteomes" id="UP000315628"/>
    </source>
</evidence>
<comment type="caution">
    <text evidence="5">The sequence shown here is derived from an EMBL/GenBank/DDBJ whole genome shotgun (WGS) entry which is preliminary data.</text>
</comment>
<evidence type="ECO:0000256" key="2">
    <source>
        <dbReference type="ARBA" id="ARBA00022829"/>
    </source>
</evidence>
<feature type="region of interest" description="Disordered" evidence="3">
    <location>
        <begin position="1"/>
        <end position="26"/>
    </location>
</feature>
<feature type="domain" description="HTH cro/C1-type" evidence="4">
    <location>
        <begin position="158"/>
        <end position="184"/>
    </location>
</feature>
<dbReference type="AlphaFoldDB" id="A0A560W5Z1"/>
<evidence type="ECO:0000256" key="3">
    <source>
        <dbReference type="SAM" id="MobiDB-lite"/>
    </source>
</evidence>
<evidence type="ECO:0000256" key="1">
    <source>
        <dbReference type="ARBA" id="ARBA00006295"/>
    </source>
</evidence>
<evidence type="ECO:0000259" key="4">
    <source>
        <dbReference type="PROSITE" id="PS50943"/>
    </source>
</evidence>